<evidence type="ECO:0000256" key="1">
    <source>
        <dbReference type="ARBA" id="ARBA00023015"/>
    </source>
</evidence>
<keyword evidence="2" id="KW-0238">DNA-binding</keyword>
<gene>
    <name evidence="5" type="primary">btr_4</name>
    <name evidence="5" type="ORF">VQ7734_04042</name>
</gene>
<dbReference type="EMBL" id="FRFG01000059">
    <property type="protein sequence ID" value="SHO58271.1"/>
    <property type="molecule type" value="Genomic_DNA"/>
</dbReference>
<dbReference type="AlphaFoldDB" id="A0A1M7Z054"/>
<dbReference type="InterPro" id="IPR014710">
    <property type="entry name" value="RmlC-like_jellyroll"/>
</dbReference>
<dbReference type="GO" id="GO:0003700">
    <property type="term" value="F:DNA-binding transcription factor activity"/>
    <property type="evidence" value="ECO:0007669"/>
    <property type="project" value="InterPro"/>
</dbReference>
<keyword evidence="1" id="KW-0805">Transcription regulation</keyword>
<dbReference type="InterPro" id="IPR003313">
    <property type="entry name" value="AraC-bd"/>
</dbReference>
<reference evidence="6" key="1">
    <citation type="submission" date="2016-12" db="EMBL/GenBank/DDBJ databases">
        <authorList>
            <person name="Rodrigo-Torres L."/>
            <person name="Arahal R.D."/>
            <person name="Lucena T."/>
        </authorList>
    </citation>
    <scope>NUCLEOTIDE SEQUENCE [LARGE SCALE GENOMIC DNA]</scope>
</reference>
<dbReference type="OrthoDB" id="9809338at2"/>
<dbReference type="PANTHER" id="PTHR46796">
    <property type="entry name" value="HTH-TYPE TRANSCRIPTIONAL ACTIVATOR RHAS-RELATED"/>
    <property type="match status" value="1"/>
</dbReference>
<dbReference type="STRING" id="1117707.VQ7734_04042"/>
<name>A0A1M7Z054_9VIBR</name>
<evidence type="ECO:0000313" key="6">
    <source>
        <dbReference type="Proteomes" id="UP000184600"/>
    </source>
</evidence>
<evidence type="ECO:0000313" key="5">
    <source>
        <dbReference type="EMBL" id="SHO58271.1"/>
    </source>
</evidence>
<dbReference type="Proteomes" id="UP000184600">
    <property type="component" value="Unassembled WGS sequence"/>
</dbReference>
<evidence type="ECO:0000256" key="2">
    <source>
        <dbReference type="ARBA" id="ARBA00023125"/>
    </source>
</evidence>
<dbReference type="Pfam" id="PF12833">
    <property type="entry name" value="HTH_18"/>
    <property type="match status" value="1"/>
</dbReference>
<dbReference type="InterPro" id="IPR037923">
    <property type="entry name" value="HTH-like"/>
</dbReference>
<dbReference type="InterPro" id="IPR050204">
    <property type="entry name" value="AraC_XylS_family_regulators"/>
</dbReference>
<keyword evidence="3" id="KW-0804">Transcription</keyword>
<dbReference type="GO" id="GO:0043565">
    <property type="term" value="F:sequence-specific DNA binding"/>
    <property type="evidence" value="ECO:0007669"/>
    <property type="project" value="InterPro"/>
</dbReference>
<evidence type="ECO:0000259" key="4">
    <source>
        <dbReference type="PROSITE" id="PS01124"/>
    </source>
</evidence>
<organism evidence="5 6">
    <name type="scientific">Vibrio quintilis</name>
    <dbReference type="NCBI Taxonomy" id="1117707"/>
    <lineage>
        <taxon>Bacteria</taxon>
        <taxon>Pseudomonadati</taxon>
        <taxon>Pseudomonadota</taxon>
        <taxon>Gammaproteobacteria</taxon>
        <taxon>Vibrionales</taxon>
        <taxon>Vibrionaceae</taxon>
        <taxon>Vibrio</taxon>
    </lineage>
</organism>
<dbReference type="InterPro" id="IPR009057">
    <property type="entry name" value="Homeodomain-like_sf"/>
</dbReference>
<dbReference type="Pfam" id="PF02311">
    <property type="entry name" value="AraC_binding"/>
    <property type="match status" value="1"/>
</dbReference>
<evidence type="ECO:0000256" key="3">
    <source>
        <dbReference type="ARBA" id="ARBA00023163"/>
    </source>
</evidence>
<dbReference type="RefSeq" id="WP_073585709.1">
    <property type="nucleotide sequence ID" value="NZ_AP024897.1"/>
</dbReference>
<dbReference type="PANTHER" id="PTHR46796:SF11">
    <property type="entry name" value="TRANSCRIPTIONAL REGULATOR-RELATED"/>
    <property type="match status" value="1"/>
</dbReference>
<dbReference type="Gene3D" id="1.10.10.60">
    <property type="entry name" value="Homeodomain-like"/>
    <property type="match status" value="1"/>
</dbReference>
<dbReference type="SUPFAM" id="SSF51215">
    <property type="entry name" value="Regulatory protein AraC"/>
    <property type="match status" value="1"/>
</dbReference>
<dbReference type="SMART" id="SM00342">
    <property type="entry name" value="HTH_ARAC"/>
    <property type="match status" value="1"/>
</dbReference>
<protein>
    <submittedName>
        <fullName evidence="5">HTH-type transcriptional activator Btr</fullName>
    </submittedName>
</protein>
<sequence>MEKIQYCSTEIEQIRLIEADYQAFAFQRHYHLDIHIGLITQGEQKFFCRGAQHHVGQSQISIIPPDEVHDGEAATGAYSVSVFSIHPEWFSQYFSERPVSQQLLSFKQSIIDDQAVFGQLSMLHQKLRQQNLSRLAKDCLPHDGFSELLNRYGQRQAEAPVALGCHSLDKIRDYMLAHLDQPVRLQTLAELCHQSPVQFQRQFKAKTGLTPYAWFTRLRLEKALRLIQSGMTGTEVAHNVGFYDQAHFTKAFKRAYGILPSSVIC</sequence>
<dbReference type="SUPFAM" id="SSF46689">
    <property type="entry name" value="Homeodomain-like"/>
    <property type="match status" value="2"/>
</dbReference>
<dbReference type="Gene3D" id="2.60.120.10">
    <property type="entry name" value="Jelly Rolls"/>
    <property type="match status" value="1"/>
</dbReference>
<dbReference type="InterPro" id="IPR018060">
    <property type="entry name" value="HTH_AraC"/>
</dbReference>
<accession>A0A1M7Z054</accession>
<dbReference type="PROSITE" id="PS01124">
    <property type="entry name" value="HTH_ARAC_FAMILY_2"/>
    <property type="match status" value="1"/>
</dbReference>
<keyword evidence="6" id="KW-1185">Reference proteome</keyword>
<proteinExistence type="predicted"/>
<feature type="domain" description="HTH araC/xylS-type" evidence="4">
    <location>
        <begin position="169"/>
        <end position="265"/>
    </location>
</feature>